<dbReference type="SUPFAM" id="SSF54736">
    <property type="entry name" value="ClpS-like"/>
    <property type="match status" value="1"/>
</dbReference>
<evidence type="ECO:0000256" key="4">
    <source>
        <dbReference type="ARBA" id="ARBA00072688"/>
    </source>
</evidence>
<reference evidence="8" key="1">
    <citation type="journal article" date="2019" name="Curr. Biol.">
        <title>Genome Sequence of Striga asiatica Provides Insight into the Evolution of Plant Parasitism.</title>
        <authorList>
            <person name="Yoshida S."/>
            <person name="Kim S."/>
            <person name="Wafula E.K."/>
            <person name="Tanskanen J."/>
            <person name="Kim Y.M."/>
            <person name="Honaas L."/>
            <person name="Yang Z."/>
            <person name="Spallek T."/>
            <person name="Conn C.E."/>
            <person name="Ichihashi Y."/>
            <person name="Cheong K."/>
            <person name="Cui S."/>
            <person name="Der J.P."/>
            <person name="Gundlach H."/>
            <person name="Jiao Y."/>
            <person name="Hori C."/>
            <person name="Ishida J.K."/>
            <person name="Kasahara H."/>
            <person name="Kiba T."/>
            <person name="Kim M.S."/>
            <person name="Koo N."/>
            <person name="Laohavisit A."/>
            <person name="Lee Y.H."/>
            <person name="Lumba S."/>
            <person name="McCourt P."/>
            <person name="Mortimer J.C."/>
            <person name="Mutuku J.M."/>
            <person name="Nomura T."/>
            <person name="Sasaki-Sekimoto Y."/>
            <person name="Seto Y."/>
            <person name="Wang Y."/>
            <person name="Wakatake T."/>
            <person name="Sakakibara H."/>
            <person name="Demura T."/>
            <person name="Yamaguchi S."/>
            <person name="Yoneyama K."/>
            <person name="Manabe R.I."/>
            <person name="Nelson D.C."/>
            <person name="Schulman A.H."/>
            <person name="Timko M.P."/>
            <person name="dePamphilis C.W."/>
            <person name="Choi D."/>
            <person name="Shirasu K."/>
        </authorList>
    </citation>
    <scope>NUCLEOTIDE SEQUENCE [LARGE SCALE GENOMIC DNA]</scope>
    <source>
        <strain evidence="8">cv. UVA1</strain>
    </source>
</reference>
<protein>
    <recommendedName>
        <fullName evidence="4">Large ribosomal subunit protein bL12c</fullName>
    </recommendedName>
    <alternativeName>
        <fullName evidence="5">CL12</fullName>
    </alternativeName>
</protein>
<dbReference type="OrthoDB" id="250175at2759"/>
<gene>
    <name evidence="7" type="ORF">STAS_31290</name>
</gene>
<evidence type="ECO:0000256" key="5">
    <source>
        <dbReference type="ARBA" id="ARBA00082754"/>
    </source>
</evidence>
<dbReference type="InterPro" id="IPR014719">
    <property type="entry name" value="Ribosomal_bL12_C/ClpS-like"/>
</dbReference>
<dbReference type="Pfam" id="PF00542">
    <property type="entry name" value="Ribosomal_L12"/>
    <property type="match status" value="1"/>
</dbReference>
<sequence length="187" mass="20401">MSSLIFKMPSNSLVRTLLRRTLCTATETRTQKLERIADVLLDLNKFERHDYVVLLSYKMGFNRYGPAATAPGPQSASSAAAGASTAAAAAKEKTAFDVKLEKFESSAKLKVIKEIRSFTDLGLKEAKDLVEKTPAVVKKGVTKEEAEKIVQKLKEVGATVINALLSESEPDIQAAANMRMVSLVHIF</sequence>
<evidence type="ECO:0000313" key="7">
    <source>
        <dbReference type="EMBL" id="GER53743.1"/>
    </source>
</evidence>
<keyword evidence="8" id="KW-1185">Reference proteome</keyword>
<keyword evidence="2 7" id="KW-0689">Ribosomal protein</keyword>
<feature type="domain" description="Large ribosomal subunit protein bL12 C-terminal" evidence="6">
    <location>
        <begin position="96"/>
        <end position="160"/>
    </location>
</feature>
<evidence type="ECO:0000256" key="3">
    <source>
        <dbReference type="ARBA" id="ARBA00023274"/>
    </source>
</evidence>
<evidence type="ECO:0000313" key="8">
    <source>
        <dbReference type="Proteomes" id="UP000325081"/>
    </source>
</evidence>
<dbReference type="EMBL" id="BKCP01010737">
    <property type="protein sequence ID" value="GER53743.1"/>
    <property type="molecule type" value="Genomic_DNA"/>
</dbReference>
<dbReference type="GO" id="GO:0003735">
    <property type="term" value="F:structural constituent of ribosome"/>
    <property type="evidence" value="ECO:0007669"/>
    <property type="project" value="InterPro"/>
</dbReference>
<dbReference type="GO" id="GO:0003729">
    <property type="term" value="F:mRNA binding"/>
    <property type="evidence" value="ECO:0007669"/>
    <property type="project" value="TreeGrafter"/>
</dbReference>
<evidence type="ECO:0000259" key="6">
    <source>
        <dbReference type="Pfam" id="PF00542"/>
    </source>
</evidence>
<dbReference type="CDD" id="cd00387">
    <property type="entry name" value="Ribosomal_L7_L12"/>
    <property type="match status" value="1"/>
</dbReference>
<dbReference type="PANTHER" id="PTHR45987">
    <property type="entry name" value="39S RIBOSOMAL PROTEIN L12"/>
    <property type="match status" value="1"/>
</dbReference>
<dbReference type="HAMAP" id="MF_00368">
    <property type="entry name" value="Ribosomal_bL12"/>
    <property type="match status" value="1"/>
</dbReference>
<proteinExistence type="inferred from homology"/>
<dbReference type="FunFam" id="3.30.1390.10:FF:000001">
    <property type="entry name" value="50S ribosomal protein L7/L12"/>
    <property type="match status" value="1"/>
</dbReference>
<dbReference type="InterPro" id="IPR000206">
    <property type="entry name" value="Ribosomal_bL12"/>
</dbReference>
<evidence type="ECO:0000256" key="1">
    <source>
        <dbReference type="ARBA" id="ARBA00007197"/>
    </source>
</evidence>
<comment type="similarity">
    <text evidence="1">Belongs to the bacterial ribosomal protein bL12 family.</text>
</comment>
<dbReference type="NCBIfam" id="TIGR00855">
    <property type="entry name" value="L12"/>
    <property type="match status" value="1"/>
</dbReference>
<name>A0A5A7R7Q4_STRAF</name>
<dbReference type="PANTHER" id="PTHR45987:SF11">
    <property type="entry name" value="OS07G0626100 PROTEIN"/>
    <property type="match status" value="1"/>
</dbReference>
<evidence type="ECO:0000256" key="2">
    <source>
        <dbReference type="ARBA" id="ARBA00022980"/>
    </source>
</evidence>
<dbReference type="GO" id="GO:1990904">
    <property type="term" value="C:ribonucleoprotein complex"/>
    <property type="evidence" value="ECO:0007669"/>
    <property type="project" value="UniProtKB-KW"/>
</dbReference>
<comment type="caution">
    <text evidence="7">The sequence shown here is derived from an EMBL/GenBank/DDBJ whole genome shotgun (WGS) entry which is preliminary data.</text>
</comment>
<organism evidence="7 8">
    <name type="scientific">Striga asiatica</name>
    <name type="common">Asiatic witchweed</name>
    <name type="synonym">Buchnera asiatica</name>
    <dbReference type="NCBI Taxonomy" id="4170"/>
    <lineage>
        <taxon>Eukaryota</taxon>
        <taxon>Viridiplantae</taxon>
        <taxon>Streptophyta</taxon>
        <taxon>Embryophyta</taxon>
        <taxon>Tracheophyta</taxon>
        <taxon>Spermatophyta</taxon>
        <taxon>Magnoliopsida</taxon>
        <taxon>eudicotyledons</taxon>
        <taxon>Gunneridae</taxon>
        <taxon>Pentapetalae</taxon>
        <taxon>asterids</taxon>
        <taxon>lamiids</taxon>
        <taxon>Lamiales</taxon>
        <taxon>Orobanchaceae</taxon>
        <taxon>Buchnereae</taxon>
        <taxon>Striga</taxon>
    </lineage>
</organism>
<dbReference type="InterPro" id="IPR013823">
    <property type="entry name" value="Ribosomal_bL12_C"/>
</dbReference>
<dbReference type="AlphaFoldDB" id="A0A5A7R7Q4"/>
<dbReference type="GO" id="GO:0006412">
    <property type="term" value="P:translation"/>
    <property type="evidence" value="ECO:0007669"/>
    <property type="project" value="InterPro"/>
</dbReference>
<dbReference type="Gene3D" id="3.30.1390.10">
    <property type="match status" value="1"/>
</dbReference>
<accession>A0A5A7R7Q4</accession>
<dbReference type="GO" id="GO:0005840">
    <property type="term" value="C:ribosome"/>
    <property type="evidence" value="ECO:0007669"/>
    <property type="project" value="UniProtKB-KW"/>
</dbReference>
<keyword evidence="3" id="KW-0687">Ribonucleoprotein</keyword>
<dbReference type="Proteomes" id="UP000325081">
    <property type="component" value="Unassembled WGS sequence"/>
</dbReference>